<dbReference type="Proteomes" id="UP000187209">
    <property type="component" value="Unassembled WGS sequence"/>
</dbReference>
<dbReference type="EMBL" id="MPUH01000059">
    <property type="protein sequence ID" value="OMJ92541.1"/>
    <property type="molecule type" value="Genomic_DNA"/>
</dbReference>
<sequence>MELAEISPFLLVLSDRNYKGTYTEVSLDDFEEAFAVIPESPRLKKTIFAILEEFPHKSYVPVQYLLKHPLLKNDDPTEIIRILIDCPKLTPVYNRAGLCFSFQNKQKVAKLADIIEENPYNIFGEVIKVVFDSKKGKLGEDLIVSLTNGIEKMYKNTSENYLKSFQEKPKDIRKTKKKSECVINRQPTQVKVLRDISNN</sequence>
<organism evidence="1 2">
    <name type="scientific">Stentor coeruleus</name>
    <dbReference type="NCBI Taxonomy" id="5963"/>
    <lineage>
        <taxon>Eukaryota</taxon>
        <taxon>Sar</taxon>
        <taxon>Alveolata</taxon>
        <taxon>Ciliophora</taxon>
        <taxon>Postciliodesmatophora</taxon>
        <taxon>Heterotrichea</taxon>
        <taxon>Heterotrichida</taxon>
        <taxon>Stentoridae</taxon>
        <taxon>Stentor</taxon>
    </lineage>
</organism>
<evidence type="ECO:0000313" key="2">
    <source>
        <dbReference type="Proteomes" id="UP000187209"/>
    </source>
</evidence>
<comment type="caution">
    <text evidence="1">The sequence shown here is derived from an EMBL/GenBank/DDBJ whole genome shotgun (WGS) entry which is preliminary data.</text>
</comment>
<keyword evidence="2" id="KW-1185">Reference proteome</keyword>
<protein>
    <submittedName>
        <fullName evidence="1">Uncharacterized protein</fullName>
    </submittedName>
</protein>
<dbReference type="AlphaFoldDB" id="A0A1R2CU82"/>
<proteinExistence type="predicted"/>
<accession>A0A1R2CU82</accession>
<reference evidence="1 2" key="1">
    <citation type="submission" date="2016-11" db="EMBL/GenBank/DDBJ databases">
        <title>The macronuclear genome of Stentor coeruleus: a giant cell with tiny introns.</title>
        <authorList>
            <person name="Slabodnick M."/>
            <person name="Ruby J.G."/>
            <person name="Reiff S.B."/>
            <person name="Swart E.C."/>
            <person name="Gosai S."/>
            <person name="Prabakaran S."/>
            <person name="Witkowska E."/>
            <person name="Larue G.E."/>
            <person name="Fisher S."/>
            <person name="Freeman R.M."/>
            <person name="Gunawardena J."/>
            <person name="Chu W."/>
            <person name="Stover N.A."/>
            <person name="Gregory B.D."/>
            <person name="Nowacki M."/>
            <person name="Derisi J."/>
            <person name="Roy S.W."/>
            <person name="Marshall W.F."/>
            <person name="Sood P."/>
        </authorList>
    </citation>
    <scope>NUCLEOTIDE SEQUENCE [LARGE SCALE GENOMIC DNA]</scope>
    <source>
        <strain evidence="1">WM001</strain>
    </source>
</reference>
<gene>
    <name evidence="1" type="ORF">SteCoe_4673</name>
</gene>
<name>A0A1R2CU82_9CILI</name>
<evidence type="ECO:0000313" key="1">
    <source>
        <dbReference type="EMBL" id="OMJ92541.1"/>
    </source>
</evidence>